<reference evidence="1 2" key="1">
    <citation type="submission" date="2019-08" db="EMBL/GenBank/DDBJ databases">
        <title>Draft genome sequences of two oriental melons (Cucumis melo L. var makuwa).</title>
        <authorList>
            <person name="Kwon S.-Y."/>
        </authorList>
    </citation>
    <scope>NUCLEOTIDE SEQUENCE [LARGE SCALE GENOMIC DNA]</scope>
    <source>
        <strain evidence="2">cv. Chang Bougi</strain>
        <tissue evidence="1">Leaf</tissue>
    </source>
</reference>
<evidence type="ECO:0000313" key="1">
    <source>
        <dbReference type="EMBL" id="TYK19426.1"/>
    </source>
</evidence>
<name>A0A5D3D770_CUCMM</name>
<dbReference type="EMBL" id="SSTD01006964">
    <property type="protein sequence ID" value="TYK19426.1"/>
    <property type="molecule type" value="Genomic_DNA"/>
</dbReference>
<gene>
    <name evidence="1" type="ORF">E5676_scaffold443G00680</name>
</gene>
<dbReference type="AlphaFoldDB" id="A0A5D3D770"/>
<accession>A0A5D3D770</accession>
<protein>
    <submittedName>
        <fullName evidence="1">Uncharacterized protein</fullName>
    </submittedName>
</protein>
<dbReference type="Proteomes" id="UP000321947">
    <property type="component" value="Unassembled WGS sequence"/>
</dbReference>
<organism evidence="1 2">
    <name type="scientific">Cucumis melo var. makuwa</name>
    <name type="common">Oriental melon</name>
    <dbReference type="NCBI Taxonomy" id="1194695"/>
    <lineage>
        <taxon>Eukaryota</taxon>
        <taxon>Viridiplantae</taxon>
        <taxon>Streptophyta</taxon>
        <taxon>Embryophyta</taxon>
        <taxon>Tracheophyta</taxon>
        <taxon>Spermatophyta</taxon>
        <taxon>Magnoliopsida</taxon>
        <taxon>eudicotyledons</taxon>
        <taxon>Gunneridae</taxon>
        <taxon>Pentapetalae</taxon>
        <taxon>rosids</taxon>
        <taxon>fabids</taxon>
        <taxon>Cucurbitales</taxon>
        <taxon>Cucurbitaceae</taxon>
        <taxon>Benincaseae</taxon>
        <taxon>Cucumis</taxon>
    </lineage>
</organism>
<sequence>MNSKEHLEQNWYLLHTTENAYDDLALKDIVGFPNDGDVAGRFDSMTEIGFGWDLSEHDRRRRPERMVNLRLPAVNNGEGGATRVFFGNEDGE</sequence>
<proteinExistence type="predicted"/>
<comment type="caution">
    <text evidence="1">The sequence shown here is derived from an EMBL/GenBank/DDBJ whole genome shotgun (WGS) entry which is preliminary data.</text>
</comment>
<evidence type="ECO:0000313" key="2">
    <source>
        <dbReference type="Proteomes" id="UP000321947"/>
    </source>
</evidence>